<keyword evidence="3" id="KW-1185">Reference proteome</keyword>
<comment type="caution">
    <text evidence="2">The sequence shown here is derived from an EMBL/GenBank/DDBJ whole genome shotgun (WGS) entry which is preliminary data.</text>
</comment>
<feature type="transmembrane region" description="Helical" evidence="1">
    <location>
        <begin position="63"/>
        <end position="87"/>
    </location>
</feature>
<keyword evidence="1" id="KW-0812">Transmembrane</keyword>
<dbReference type="RefSeq" id="WP_133583339.1">
    <property type="nucleotide sequence ID" value="NZ_SNYV01000011.1"/>
</dbReference>
<gene>
    <name evidence="2" type="ORF">CLV99_1001</name>
</gene>
<protein>
    <submittedName>
        <fullName evidence="2">Uncharacterized protein</fullName>
    </submittedName>
</protein>
<reference evidence="2 3" key="1">
    <citation type="submission" date="2019-03" db="EMBL/GenBank/DDBJ databases">
        <title>Genomic Encyclopedia of Archaeal and Bacterial Type Strains, Phase II (KMG-II): from individual species to whole genera.</title>
        <authorList>
            <person name="Goeker M."/>
        </authorList>
    </citation>
    <scope>NUCLEOTIDE SEQUENCE [LARGE SCALE GENOMIC DNA]</scope>
    <source>
        <strain evidence="2 3">DSM 28353</strain>
    </source>
</reference>
<proteinExistence type="predicted"/>
<evidence type="ECO:0000313" key="2">
    <source>
        <dbReference type="EMBL" id="TDQ79558.1"/>
    </source>
</evidence>
<dbReference type="EMBL" id="SNYV01000011">
    <property type="protein sequence ID" value="TDQ79558.1"/>
    <property type="molecule type" value="Genomic_DNA"/>
</dbReference>
<sequence length="236" mass="26559">MKLDKVVSQKDLIIDSLSNSVISLQADINSLKASNKVIIDSLKSLDRILVQNEISTTYYSTHLATYTAIFVALITLLIAAITAINFFGMFKPINTKINELENTTLPGIIKTLEDEHAVAVGRLAEISKELKGTVNKSLIAIDRSMVLHHLSVGNIETSFIFCIRAVTKIVEFNLEETNKLTVFMRKLDSIQNDNNLKMSVFKSKNKNEIKKCLDKISKSNDHRYVEFAILLKQKLE</sequence>
<evidence type="ECO:0000313" key="3">
    <source>
        <dbReference type="Proteomes" id="UP000295292"/>
    </source>
</evidence>
<evidence type="ECO:0000256" key="1">
    <source>
        <dbReference type="SAM" id="Phobius"/>
    </source>
</evidence>
<keyword evidence="1" id="KW-0472">Membrane</keyword>
<accession>A0A4R6WLA3</accession>
<name>A0A4R6WLA3_9SPHI</name>
<dbReference type="AlphaFoldDB" id="A0A4R6WLA3"/>
<organism evidence="2 3">
    <name type="scientific">Sphingobacterium yanglingense</name>
    <dbReference type="NCBI Taxonomy" id="1437280"/>
    <lineage>
        <taxon>Bacteria</taxon>
        <taxon>Pseudomonadati</taxon>
        <taxon>Bacteroidota</taxon>
        <taxon>Sphingobacteriia</taxon>
        <taxon>Sphingobacteriales</taxon>
        <taxon>Sphingobacteriaceae</taxon>
        <taxon>Sphingobacterium</taxon>
    </lineage>
</organism>
<dbReference type="Proteomes" id="UP000295292">
    <property type="component" value="Unassembled WGS sequence"/>
</dbReference>
<keyword evidence="1" id="KW-1133">Transmembrane helix</keyword>